<evidence type="ECO:0000256" key="1">
    <source>
        <dbReference type="SAM" id="MobiDB-lite"/>
    </source>
</evidence>
<proteinExistence type="predicted"/>
<feature type="transmembrane region" description="Helical" evidence="2">
    <location>
        <begin position="138"/>
        <end position="157"/>
    </location>
</feature>
<organism evidence="3 4">
    <name type="scientific">Streptomyces actuosus</name>
    <dbReference type="NCBI Taxonomy" id="1885"/>
    <lineage>
        <taxon>Bacteria</taxon>
        <taxon>Bacillati</taxon>
        <taxon>Actinomycetota</taxon>
        <taxon>Actinomycetes</taxon>
        <taxon>Kitasatosporales</taxon>
        <taxon>Streptomycetaceae</taxon>
        <taxon>Streptomyces</taxon>
    </lineage>
</organism>
<dbReference type="OrthoDB" id="3855580at2"/>
<evidence type="ECO:0000313" key="4">
    <source>
        <dbReference type="Proteomes" id="UP000247634"/>
    </source>
</evidence>
<keyword evidence="2" id="KW-0812">Transmembrane</keyword>
<name>A0A2U9PDK8_STRAS</name>
<dbReference type="EMBL" id="CP029788">
    <property type="protein sequence ID" value="AWT47969.1"/>
    <property type="molecule type" value="Genomic_DNA"/>
</dbReference>
<protein>
    <submittedName>
        <fullName evidence="3">DUF2637 domain-containing protein</fullName>
    </submittedName>
</protein>
<dbReference type="Pfam" id="PF10935">
    <property type="entry name" value="DUF2637"/>
    <property type="match status" value="1"/>
</dbReference>
<feature type="compositionally biased region" description="Low complexity" evidence="1">
    <location>
        <begin position="1"/>
        <end position="14"/>
    </location>
</feature>
<dbReference type="Proteomes" id="UP000247634">
    <property type="component" value="Chromosome"/>
</dbReference>
<dbReference type="AlphaFoldDB" id="A0A2U9PDK8"/>
<evidence type="ECO:0000256" key="2">
    <source>
        <dbReference type="SAM" id="Phobius"/>
    </source>
</evidence>
<feature type="transmembrane region" description="Helical" evidence="2">
    <location>
        <begin position="113"/>
        <end position="132"/>
    </location>
</feature>
<keyword evidence="4" id="KW-1185">Reference proteome</keyword>
<feature type="region of interest" description="Disordered" evidence="1">
    <location>
        <begin position="1"/>
        <end position="28"/>
    </location>
</feature>
<sequence length="178" mass="19357">MVSSDAAPRPSEAAPAPPLPRTDRRRPRPTPHVLTALRHLTHVRVLLAVIAVCAAALLAWSVSYTYGQLRTTSESVLPANLAQWWPLTVYGPWFVAALSILRATVQHRPANRSWGVLLATSAMAVALCVSHSSRSVLAFVTLGIPPITSLVCFWELVGQLSPRHRGRKGAHAQQRPEA</sequence>
<feature type="transmembrane region" description="Helical" evidence="2">
    <location>
        <begin position="45"/>
        <end position="64"/>
    </location>
</feature>
<dbReference type="InterPro" id="IPR021235">
    <property type="entry name" value="DUF2637"/>
</dbReference>
<dbReference type="KEGG" id="sact:DMT42_36090"/>
<accession>A0A2U9PDK8</accession>
<gene>
    <name evidence="3" type="ORF">DMT42_36090</name>
</gene>
<evidence type="ECO:0000313" key="3">
    <source>
        <dbReference type="EMBL" id="AWT47969.1"/>
    </source>
</evidence>
<keyword evidence="2" id="KW-1133">Transmembrane helix</keyword>
<keyword evidence="2" id="KW-0472">Membrane</keyword>
<feature type="transmembrane region" description="Helical" evidence="2">
    <location>
        <begin position="84"/>
        <end position="101"/>
    </location>
</feature>
<reference evidence="3 4" key="1">
    <citation type="submission" date="2018-06" db="EMBL/GenBank/DDBJ databases">
        <title>The complete genome sequence of a nosiheptide producer Streptomyces actuosus ATCC 25421: deducing the ability of producing a new class III lantibiotics.</title>
        <authorList>
            <person name="Liu W."/>
            <person name="Sun F."/>
            <person name="Hu Y."/>
        </authorList>
    </citation>
    <scope>NUCLEOTIDE SEQUENCE [LARGE SCALE GENOMIC DNA]</scope>
    <source>
        <strain evidence="3 4">ATCC 25421</strain>
    </source>
</reference>